<reference evidence="1" key="1">
    <citation type="submission" date="2023-05" db="EMBL/GenBank/DDBJ databases">
        <title>Whole genome sequence of Commensalibacter sp.</title>
        <authorList>
            <person name="Charoenyingcharoen P."/>
            <person name="Yukphan P."/>
        </authorList>
    </citation>
    <scope>NUCLEOTIDE SEQUENCE</scope>
    <source>
        <strain evidence="1">TBRC 10068</strain>
    </source>
</reference>
<evidence type="ECO:0000313" key="1">
    <source>
        <dbReference type="EMBL" id="MDI2113880.1"/>
    </source>
</evidence>
<organism evidence="1 2">
    <name type="scientific">Commensalibacter nepenthis</name>
    <dbReference type="NCBI Taxonomy" id="3043872"/>
    <lineage>
        <taxon>Bacteria</taxon>
        <taxon>Pseudomonadati</taxon>
        <taxon>Pseudomonadota</taxon>
        <taxon>Alphaproteobacteria</taxon>
        <taxon>Acetobacterales</taxon>
        <taxon>Acetobacteraceae</taxon>
    </lineage>
</organism>
<comment type="caution">
    <text evidence="1">The sequence shown here is derived from an EMBL/GenBank/DDBJ whole genome shotgun (WGS) entry which is preliminary data.</text>
</comment>
<dbReference type="RefSeq" id="WP_281463530.1">
    <property type="nucleotide sequence ID" value="NZ_JASBAN010000003.1"/>
</dbReference>
<gene>
    <name evidence="1" type="ORF">QJV33_11430</name>
</gene>
<dbReference type="Proteomes" id="UP001431775">
    <property type="component" value="Unassembled WGS sequence"/>
</dbReference>
<name>A0ABT6QC10_9PROT</name>
<keyword evidence="2" id="KW-1185">Reference proteome</keyword>
<dbReference type="EMBL" id="JASBAN010000003">
    <property type="protein sequence ID" value="MDI2113880.1"/>
    <property type="molecule type" value="Genomic_DNA"/>
</dbReference>
<sequence length="64" mass="7274">MEIFNIDPSDEMIKSLFMLLPDEIIGMGICNGFDDTMIGDEIYTFIEENKTDIQVKLNISNKLG</sequence>
<evidence type="ECO:0000313" key="2">
    <source>
        <dbReference type="Proteomes" id="UP001431775"/>
    </source>
</evidence>
<proteinExistence type="predicted"/>
<protein>
    <submittedName>
        <fullName evidence="1">Uncharacterized protein</fullName>
    </submittedName>
</protein>
<accession>A0ABT6QC10</accession>